<evidence type="ECO:0000313" key="9">
    <source>
        <dbReference type="EMBL" id="QBF23968.1"/>
    </source>
</evidence>
<dbReference type="InterPro" id="IPR050366">
    <property type="entry name" value="BP-dependent_transpt_permease"/>
</dbReference>
<feature type="transmembrane region" description="Helical" evidence="7">
    <location>
        <begin position="207"/>
        <end position="232"/>
    </location>
</feature>
<evidence type="ECO:0000256" key="3">
    <source>
        <dbReference type="ARBA" id="ARBA00022475"/>
    </source>
</evidence>
<dbReference type="GO" id="GO:0005886">
    <property type="term" value="C:plasma membrane"/>
    <property type="evidence" value="ECO:0007669"/>
    <property type="project" value="UniProtKB-SubCell"/>
</dbReference>
<evidence type="ECO:0000259" key="8">
    <source>
        <dbReference type="PROSITE" id="PS50928"/>
    </source>
</evidence>
<feature type="transmembrane region" description="Helical" evidence="7">
    <location>
        <begin position="89"/>
        <end position="113"/>
    </location>
</feature>
<proteinExistence type="inferred from homology"/>
<dbReference type="Pfam" id="PF00528">
    <property type="entry name" value="BPD_transp_1"/>
    <property type="match status" value="1"/>
</dbReference>
<dbReference type="AlphaFoldDB" id="A0A4P6MDD4"/>
<feature type="domain" description="ABC transmembrane type-1" evidence="8">
    <location>
        <begin position="85"/>
        <end position="275"/>
    </location>
</feature>
<name>A0A4P6MDD4_9MOLU</name>
<comment type="similarity">
    <text evidence="7">Belongs to the binding-protein-dependent transport system permease family.</text>
</comment>
<evidence type="ECO:0000256" key="1">
    <source>
        <dbReference type="ARBA" id="ARBA00004651"/>
    </source>
</evidence>
<dbReference type="EMBL" id="CP035949">
    <property type="protein sequence ID" value="QBF23968.1"/>
    <property type="molecule type" value="Genomic_DNA"/>
</dbReference>
<dbReference type="PROSITE" id="PS50928">
    <property type="entry name" value="ABC_TM1"/>
    <property type="match status" value="1"/>
</dbReference>
<accession>A0A4P6MDD4</accession>
<comment type="subcellular location">
    <subcellularLocation>
        <location evidence="1 7">Cell membrane</location>
        <topology evidence="1 7">Multi-pass membrane protein</topology>
    </subcellularLocation>
</comment>
<evidence type="ECO:0000256" key="6">
    <source>
        <dbReference type="ARBA" id="ARBA00023136"/>
    </source>
</evidence>
<feature type="transmembrane region" description="Helical" evidence="7">
    <location>
        <begin position="21"/>
        <end position="41"/>
    </location>
</feature>
<dbReference type="PANTHER" id="PTHR43386">
    <property type="entry name" value="OLIGOPEPTIDE TRANSPORT SYSTEM PERMEASE PROTEIN APPC"/>
    <property type="match status" value="1"/>
</dbReference>
<feature type="transmembrane region" description="Helical" evidence="7">
    <location>
        <begin position="120"/>
        <end position="144"/>
    </location>
</feature>
<reference evidence="9 10" key="1">
    <citation type="submission" date="2019-02" db="EMBL/GenBank/DDBJ databases">
        <title>Draft Genome Sequence of Maize Bushy Stunt-like Phytoplasma group 16SrI-B (Aster yellows) in South Africa.</title>
        <authorList>
            <person name="Coetzee B."/>
            <person name="Douglas-Smit N."/>
            <person name="Maree H.J."/>
            <person name="Burger J.T."/>
            <person name="Kruger K."/>
            <person name="Pietersen G."/>
        </authorList>
    </citation>
    <scope>NUCLEOTIDE SEQUENCE [LARGE SCALE GENOMIC DNA]</scope>
    <source>
        <strain evidence="9 10">De Villa</strain>
    </source>
</reference>
<evidence type="ECO:0000256" key="5">
    <source>
        <dbReference type="ARBA" id="ARBA00022989"/>
    </source>
</evidence>
<dbReference type="InterPro" id="IPR000515">
    <property type="entry name" value="MetI-like"/>
</dbReference>
<feature type="transmembrane region" description="Helical" evidence="7">
    <location>
        <begin position="252"/>
        <end position="275"/>
    </location>
</feature>
<gene>
    <name evidence="9" type="ORF">EXT02_02115</name>
</gene>
<keyword evidence="2 7" id="KW-0813">Transport</keyword>
<organism evidence="9 10">
    <name type="scientific">'Catharanthus roseus' aster yellows phytoplasma</name>
    <dbReference type="NCBI Taxonomy" id="1193712"/>
    <lineage>
        <taxon>Bacteria</taxon>
        <taxon>Bacillati</taxon>
        <taxon>Mycoplasmatota</taxon>
        <taxon>Mollicutes</taxon>
        <taxon>Acholeplasmatales</taxon>
        <taxon>Acholeplasmataceae</taxon>
        <taxon>Candidatus Phytoplasma</taxon>
        <taxon>16SrI (Aster yellows group)</taxon>
    </lineage>
</organism>
<evidence type="ECO:0000256" key="4">
    <source>
        <dbReference type="ARBA" id="ARBA00022692"/>
    </source>
</evidence>
<keyword evidence="4 7" id="KW-0812">Transmembrane</keyword>
<sequence length="288" mass="32607">MKKNFKPFLFFQKKLKYWAKNKNILFGSLFLTILFLAVYLIPFTPLYKNPDASSHYKRLQSISLKHLMGTDSTGHDLFNRMLEGTKKSLTIGFCSIMMASIIGTLLGIISGYFKNIFDNIINFICDILVVFPDVILAILIMFFLKDNKKLSLIIALSISNAPTFIRIIRANTMKIRQKGFIKASKALGSNEFCIIFKHVLPHLWSIIITRITIGMATVILTISGLSFVGLDLDPTIPEWGNILNASRSDIRFYPHLFFGPFIIILLTSLSFNLIGKGLIQIFNPKDAN</sequence>
<dbReference type="CDD" id="cd06261">
    <property type="entry name" value="TM_PBP2"/>
    <property type="match status" value="1"/>
</dbReference>
<dbReference type="PANTHER" id="PTHR43386:SF1">
    <property type="entry name" value="D,D-DIPEPTIDE TRANSPORT SYSTEM PERMEASE PROTEIN DDPC-RELATED"/>
    <property type="match status" value="1"/>
</dbReference>
<keyword evidence="10" id="KW-1185">Reference proteome</keyword>
<dbReference type="InterPro" id="IPR035906">
    <property type="entry name" value="MetI-like_sf"/>
</dbReference>
<keyword evidence="5 7" id="KW-1133">Transmembrane helix</keyword>
<dbReference type="Proteomes" id="UP000289726">
    <property type="component" value="Chromosome"/>
</dbReference>
<feature type="transmembrane region" description="Helical" evidence="7">
    <location>
        <begin position="150"/>
        <end position="168"/>
    </location>
</feature>
<protein>
    <submittedName>
        <fullName evidence="9">ABC transporter permease</fullName>
    </submittedName>
</protein>
<evidence type="ECO:0000313" key="10">
    <source>
        <dbReference type="Proteomes" id="UP000289726"/>
    </source>
</evidence>
<dbReference type="RefSeq" id="WP_130427800.1">
    <property type="nucleotide sequence ID" value="NZ_CP035949.1"/>
</dbReference>
<evidence type="ECO:0000256" key="2">
    <source>
        <dbReference type="ARBA" id="ARBA00022448"/>
    </source>
</evidence>
<dbReference type="GO" id="GO:0055085">
    <property type="term" value="P:transmembrane transport"/>
    <property type="evidence" value="ECO:0007669"/>
    <property type="project" value="InterPro"/>
</dbReference>
<dbReference type="SUPFAM" id="SSF161098">
    <property type="entry name" value="MetI-like"/>
    <property type="match status" value="1"/>
</dbReference>
<keyword evidence="6 7" id="KW-0472">Membrane</keyword>
<keyword evidence="3" id="KW-1003">Cell membrane</keyword>
<dbReference type="Gene3D" id="1.10.3720.10">
    <property type="entry name" value="MetI-like"/>
    <property type="match status" value="1"/>
</dbReference>
<evidence type="ECO:0000256" key="7">
    <source>
        <dbReference type="RuleBase" id="RU363032"/>
    </source>
</evidence>